<organism evidence="9 10">
    <name type="scientific">Pyrodictium delaneyi</name>
    <dbReference type="NCBI Taxonomy" id="1273541"/>
    <lineage>
        <taxon>Archaea</taxon>
        <taxon>Thermoproteota</taxon>
        <taxon>Thermoprotei</taxon>
        <taxon>Desulfurococcales</taxon>
        <taxon>Pyrodictiaceae</taxon>
        <taxon>Pyrodictium</taxon>
    </lineage>
</organism>
<accession>A0A0P0N541</accession>
<comment type="subcellular location">
    <subcellularLocation>
        <location evidence="1 8">Cell membrane</location>
        <topology evidence="1 8">Multi-pass membrane protein</topology>
    </subcellularLocation>
</comment>
<evidence type="ECO:0000256" key="6">
    <source>
        <dbReference type="ARBA" id="ARBA00035120"/>
    </source>
</evidence>
<dbReference type="KEGG" id="pdl:Pyrde_1549"/>
<dbReference type="InterPro" id="IPR003691">
    <property type="entry name" value="FluC"/>
</dbReference>
<dbReference type="GO" id="GO:0046872">
    <property type="term" value="F:metal ion binding"/>
    <property type="evidence" value="ECO:0007669"/>
    <property type="project" value="UniProtKB-KW"/>
</dbReference>
<keyword evidence="5 8" id="KW-0472">Membrane</keyword>
<evidence type="ECO:0000256" key="4">
    <source>
        <dbReference type="ARBA" id="ARBA00022989"/>
    </source>
</evidence>
<evidence type="ECO:0000256" key="7">
    <source>
        <dbReference type="ARBA" id="ARBA00035585"/>
    </source>
</evidence>
<feature type="binding site" evidence="8">
    <location>
        <position position="74"/>
    </location>
    <ligand>
        <name>Na(+)</name>
        <dbReference type="ChEBI" id="CHEBI:29101"/>
        <note>structural</note>
    </ligand>
</feature>
<gene>
    <name evidence="8" type="primary">fluC</name>
    <name evidence="8" type="synonym">crcB</name>
    <name evidence="9" type="ORF">Pyrde_1549</name>
</gene>
<dbReference type="RefSeq" id="WP_055409679.1">
    <property type="nucleotide sequence ID" value="NZ_CP013011.1"/>
</dbReference>
<keyword evidence="8" id="KW-0407">Ion channel</keyword>
<evidence type="ECO:0000256" key="1">
    <source>
        <dbReference type="ARBA" id="ARBA00004651"/>
    </source>
</evidence>
<dbReference type="STRING" id="1273541.Pyrde_1549"/>
<protein>
    <recommendedName>
        <fullName evidence="8">Fluoride-specific ion channel FluC</fullName>
    </recommendedName>
</protein>
<dbReference type="OrthoDB" id="253428at2157"/>
<keyword evidence="8" id="KW-0813">Transport</keyword>
<feature type="transmembrane region" description="Helical" evidence="8">
    <location>
        <begin position="34"/>
        <end position="54"/>
    </location>
</feature>
<feature type="transmembrane region" description="Helical" evidence="8">
    <location>
        <begin position="66"/>
        <end position="84"/>
    </location>
</feature>
<evidence type="ECO:0000256" key="2">
    <source>
        <dbReference type="ARBA" id="ARBA00022475"/>
    </source>
</evidence>
<evidence type="ECO:0000256" key="5">
    <source>
        <dbReference type="ARBA" id="ARBA00023136"/>
    </source>
</evidence>
<reference evidence="9 10" key="1">
    <citation type="submission" date="2015-10" db="EMBL/GenBank/DDBJ databases">
        <title>Complete genome sequence of hyperthermophilic archaeon Pyrodictium delaneyi Su06.</title>
        <authorList>
            <person name="Jung J.-H."/>
            <person name="Lin J."/>
            <person name="Holden J.F."/>
            <person name="Park C.-S."/>
        </authorList>
    </citation>
    <scope>NUCLEOTIDE SEQUENCE [LARGE SCALE GENOMIC DNA]</scope>
    <source>
        <strain evidence="9 10">Su06</strain>
    </source>
</reference>
<keyword evidence="8" id="KW-0406">Ion transport</keyword>
<keyword evidence="4 8" id="KW-1133">Transmembrane helix</keyword>
<dbReference type="GeneID" id="26099889"/>
<sequence>MLREAVLVAVGGAAGAVARWLLSKAIQKGYVFPIGTLVVNVFGSVLLGFVMASASMYGVFSRDQRLILATGFAGGFTTFSTFMYESFWLLREYQPLYMLIYVAVSIMLGLLGIYLGFILANLVYGRAAMATP</sequence>
<dbReference type="PANTHER" id="PTHR28259">
    <property type="entry name" value="FLUORIDE EXPORT PROTEIN 1-RELATED"/>
    <property type="match status" value="1"/>
</dbReference>
<dbReference type="GO" id="GO:0062054">
    <property type="term" value="F:fluoride channel activity"/>
    <property type="evidence" value="ECO:0007669"/>
    <property type="project" value="UniProtKB-UniRule"/>
</dbReference>
<keyword evidence="8" id="KW-0479">Metal-binding</keyword>
<evidence type="ECO:0000313" key="10">
    <source>
        <dbReference type="Proteomes" id="UP000058613"/>
    </source>
</evidence>
<feature type="binding site" evidence="8">
    <location>
        <position position="77"/>
    </location>
    <ligand>
        <name>Na(+)</name>
        <dbReference type="ChEBI" id="CHEBI:29101"/>
        <note>structural</note>
    </ligand>
</feature>
<name>A0A0P0N541_9CREN</name>
<proteinExistence type="inferred from homology"/>
<dbReference type="NCBIfam" id="TIGR00494">
    <property type="entry name" value="crcB"/>
    <property type="match status" value="1"/>
</dbReference>
<dbReference type="PANTHER" id="PTHR28259:SF1">
    <property type="entry name" value="FLUORIDE EXPORT PROTEIN 1-RELATED"/>
    <property type="match status" value="1"/>
</dbReference>
<dbReference type="AlphaFoldDB" id="A0A0P0N541"/>
<keyword evidence="8" id="KW-0915">Sodium</keyword>
<comment type="activity regulation">
    <text evidence="8">Na(+) is not transported, but it plays an essential structural role and its presence is essential for fluoride channel function.</text>
</comment>
<dbReference type="GO" id="GO:0005886">
    <property type="term" value="C:plasma membrane"/>
    <property type="evidence" value="ECO:0007669"/>
    <property type="project" value="UniProtKB-SubCell"/>
</dbReference>
<evidence type="ECO:0000313" key="9">
    <source>
        <dbReference type="EMBL" id="ALL01592.1"/>
    </source>
</evidence>
<dbReference type="GO" id="GO:0140114">
    <property type="term" value="P:cellular detoxification of fluoride"/>
    <property type="evidence" value="ECO:0007669"/>
    <property type="project" value="UniProtKB-UniRule"/>
</dbReference>
<keyword evidence="3 8" id="KW-0812">Transmembrane</keyword>
<dbReference type="Proteomes" id="UP000058613">
    <property type="component" value="Chromosome"/>
</dbReference>
<comment type="function">
    <text evidence="8">Fluoride-specific ion channel. Important for reducing fluoride concentration in the cell, thus reducing its toxicity.</text>
</comment>
<dbReference type="EMBL" id="CP013011">
    <property type="protein sequence ID" value="ALL01592.1"/>
    <property type="molecule type" value="Genomic_DNA"/>
</dbReference>
<comment type="similarity">
    <text evidence="6 8">Belongs to the fluoride channel Fluc/FEX (TC 1.A.43) family.</text>
</comment>
<feature type="transmembrane region" description="Helical" evidence="8">
    <location>
        <begin position="96"/>
        <end position="124"/>
    </location>
</feature>
<keyword evidence="2 8" id="KW-1003">Cell membrane</keyword>
<comment type="catalytic activity">
    <reaction evidence="7">
        <text>fluoride(in) = fluoride(out)</text>
        <dbReference type="Rhea" id="RHEA:76159"/>
        <dbReference type="ChEBI" id="CHEBI:17051"/>
    </reaction>
    <physiologicalReaction direction="left-to-right" evidence="7">
        <dbReference type="Rhea" id="RHEA:76160"/>
    </physiologicalReaction>
</comment>
<dbReference type="Pfam" id="PF02537">
    <property type="entry name" value="CRCB"/>
    <property type="match status" value="1"/>
</dbReference>
<evidence type="ECO:0000256" key="8">
    <source>
        <dbReference type="HAMAP-Rule" id="MF_00454"/>
    </source>
</evidence>
<evidence type="ECO:0000256" key="3">
    <source>
        <dbReference type="ARBA" id="ARBA00022692"/>
    </source>
</evidence>
<dbReference type="HAMAP" id="MF_00454">
    <property type="entry name" value="FluC"/>
    <property type="match status" value="1"/>
</dbReference>